<accession>A0ABX7B254</accession>
<dbReference type="InterPro" id="IPR014729">
    <property type="entry name" value="Rossmann-like_a/b/a_fold"/>
</dbReference>
<keyword evidence="4" id="KW-1185">Reference proteome</keyword>
<organism evidence="3 4">
    <name type="scientific">Skermanella cutis</name>
    <dbReference type="NCBI Taxonomy" id="2775420"/>
    <lineage>
        <taxon>Bacteria</taxon>
        <taxon>Pseudomonadati</taxon>
        <taxon>Pseudomonadota</taxon>
        <taxon>Alphaproteobacteria</taxon>
        <taxon>Rhodospirillales</taxon>
        <taxon>Azospirillaceae</taxon>
        <taxon>Skermanella</taxon>
    </lineage>
</organism>
<dbReference type="CDD" id="cd00293">
    <property type="entry name" value="USP-like"/>
    <property type="match status" value="1"/>
</dbReference>
<name>A0ABX7B254_9PROT</name>
<dbReference type="PANTHER" id="PTHR46268">
    <property type="entry name" value="STRESS RESPONSE PROTEIN NHAX"/>
    <property type="match status" value="1"/>
</dbReference>
<dbReference type="Gene3D" id="3.40.50.620">
    <property type="entry name" value="HUPs"/>
    <property type="match status" value="1"/>
</dbReference>
<dbReference type="SUPFAM" id="SSF52402">
    <property type="entry name" value="Adenine nucleotide alpha hydrolases-like"/>
    <property type="match status" value="1"/>
</dbReference>
<dbReference type="InterPro" id="IPR006015">
    <property type="entry name" value="Universal_stress_UspA"/>
</dbReference>
<feature type="domain" description="UspA" evidence="2">
    <location>
        <begin position="6"/>
        <end position="144"/>
    </location>
</feature>
<dbReference type="PANTHER" id="PTHR46268:SF6">
    <property type="entry name" value="UNIVERSAL STRESS PROTEIN UP12"/>
    <property type="match status" value="1"/>
</dbReference>
<reference evidence="3" key="1">
    <citation type="submission" date="2021-02" db="EMBL/GenBank/DDBJ databases">
        <title>Skermanella TT6 skin isolate.</title>
        <authorList>
            <person name="Lee K."/>
            <person name="Ganzorig M."/>
        </authorList>
    </citation>
    <scope>NUCLEOTIDE SEQUENCE</scope>
    <source>
        <strain evidence="3">TT6</strain>
    </source>
</reference>
<evidence type="ECO:0000259" key="2">
    <source>
        <dbReference type="Pfam" id="PF00582"/>
    </source>
</evidence>
<dbReference type="Pfam" id="PF00582">
    <property type="entry name" value="Usp"/>
    <property type="match status" value="1"/>
</dbReference>
<dbReference type="InterPro" id="IPR006016">
    <property type="entry name" value="UspA"/>
</dbReference>
<evidence type="ECO:0000313" key="4">
    <source>
        <dbReference type="Proteomes" id="UP000595197"/>
    </source>
</evidence>
<evidence type="ECO:0000256" key="1">
    <source>
        <dbReference type="ARBA" id="ARBA00008791"/>
    </source>
</evidence>
<dbReference type="Proteomes" id="UP000595197">
    <property type="component" value="Chromosome"/>
</dbReference>
<proteinExistence type="inferred from homology"/>
<protein>
    <submittedName>
        <fullName evidence="3">Universal stress protein</fullName>
    </submittedName>
</protein>
<dbReference type="EMBL" id="CP067420">
    <property type="protein sequence ID" value="QQP88407.1"/>
    <property type="molecule type" value="Genomic_DNA"/>
</dbReference>
<dbReference type="PRINTS" id="PR01438">
    <property type="entry name" value="UNVRSLSTRESS"/>
</dbReference>
<sequence length="144" mass="15573">MGQLFMVGVDGSDGCRRAVDFAADQAARAGADLLLVHVIEWSRYEFLSPSEVAERHRQRERELEDAQTRLLDPLLDRLKAAGAEPRTAIRFGHGAEELCSAAAESNACQVFIGRRGRSRVTTLLFGGVAGALVQMAPVPVTVVP</sequence>
<evidence type="ECO:0000313" key="3">
    <source>
        <dbReference type="EMBL" id="QQP88407.1"/>
    </source>
</evidence>
<gene>
    <name evidence="3" type="ORF">IGS68_20525</name>
</gene>
<dbReference type="RefSeq" id="WP_201073246.1">
    <property type="nucleotide sequence ID" value="NZ_CP067420.1"/>
</dbReference>
<comment type="similarity">
    <text evidence="1">Belongs to the universal stress protein A family.</text>
</comment>